<dbReference type="Proteomes" id="UP001210925">
    <property type="component" value="Unassembled WGS sequence"/>
</dbReference>
<dbReference type="GO" id="GO:0005737">
    <property type="term" value="C:cytoplasm"/>
    <property type="evidence" value="ECO:0007669"/>
    <property type="project" value="TreeGrafter"/>
</dbReference>
<dbReference type="AlphaFoldDB" id="A0AAD5YAH5"/>
<evidence type="ECO:0000313" key="3">
    <source>
        <dbReference type="EMBL" id="KAJ3260975.1"/>
    </source>
</evidence>
<dbReference type="InterPro" id="IPR029058">
    <property type="entry name" value="AB_hydrolase_fold"/>
</dbReference>
<gene>
    <name evidence="3" type="ORF">HK103_006930</name>
</gene>
<reference evidence="3" key="1">
    <citation type="submission" date="2020-05" db="EMBL/GenBank/DDBJ databases">
        <title>Phylogenomic resolution of chytrid fungi.</title>
        <authorList>
            <person name="Stajich J.E."/>
            <person name="Amses K."/>
            <person name="Simmons R."/>
            <person name="Seto K."/>
            <person name="Myers J."/>
            <person name="Bonds A."/>
            <person name="Quandt C.A."/>
            <person name="Barry K."/>
            <person name="Liu P."/>
            <person name="Grigoriev I."/>
            <person name="Longcore J.E."/>
            <person name="James T.Y."/>
        </authorList>
    </citation>
    <scope>NUCLEOTIDE SEQUENCE</scope>
    <source>
        <strain evidence="3">PLAUS21</strain>
    </source>
</reference>
<evidence type="ECO:0000256" key="1">
    <source>
        <dbReference type="ARBA" id="ARBA00022801"/>
    </source>
</evidence>
<dbReference type="Pfam" id="PF03959">
    <property type="entry name" value="FSH1"/>
    <property type="match status" value="1"/>
</dbReference>
<evidence type="ECO:0000259" key="2">
    <source>
        <dbReference type="Pfam" id="PF03959"/>
    </source>
</evidence>
<dbReference type="PANTHER" id="PTHR48070:SF6">
    <property type="entry name" value="ESTERASE OVCA2"/>
    <property type="match status" value="1"/>
</dbReference>
<dbReference type="InterPro" id="IPR050593">
    <property type="entry name" value="LovG"/>
</dbReference>
<evidence type="ECO:0000313" key="4">
    <source>
        <dbReference type="Proteomes" id="UP001210925"/>
    </source>
</evidence>
<dbReference type="GO" id="GO:0016787">
    <property type="term" value="F:hydrolase activity"/>
    <property type="evidence" value="ECO:0007669"/>
    <property type="project" value="UniProtKB-KW"/>
</dbReference>
<feature type="domain" description="Serine hydrolase" evidence="2">
    <location>
        <begin position="1"/>
        <end position="177"/>
    </location>
</feature>
<keyword evidence="4" id="KW-1185">Reference proteome</keyword>
<keyword evidence="1" id="KW-0378">Hydrolase</keyword>
<dbReference type="InterPro" id="IPR005645">
    <property type="entry name" value="FSH-like_dom"/>
</dbReference>
<comment type="caution">
    <text evidence="3">The sequence shown here is derived from an EMBL/GenBank/DDBJ whole genome shotgun (WGS) entry which is preliminary data.</text>
</comment>
<dbReference type="PANTHER" id="PTHR48070">
    <property type="entry name" value="ESTERASE OVCA2"/>
    <property type="match status" value="1"/>
</dbReference>
<protein>
    <recommendedName>
        <fullName evidence="2">Serine hydrolase domain-containing protein</fullName>
    </recommendedName>
</protein>
<proteinExistence type="predicted"/>
<dbReference type="Gene3D" id="3.40.50.1820">
    <property type="entry name" value="alpha/beta hydrolase"/>
    <property type="match status" value="1"/>
</dbReference>
<accession>A0AAD5YAH5</accession>
<dbReference type="SUPFAM" id="SSF53474">
    <property type="entry name" value="alpha/beta-Hydrolases"/>
    <property type="match status" value="1"/>
</dbReference>
<organism evidence="3 4">
    <name type="scientific">Boothiomyces macroporosus</name>
    <dbReference type="NCBI Taxonomy" id="261099"/>
    <lineage>
        <taxon>Eukaryota</taxon>
        <taxon>Fungi</taxon>
        <taxon>Fungi incertae sedis</taxon>
        <taxon>Chytridiomycota</taxon>
        <taxon>Chytridiomycota incertae sedis</taxon>
        <taxon>Chytridiomycetes</taxon>
        <taxon>Rhizophydiales</taxon>
        <taxon>Terramycetaceae</taxon>
        <taxon>Boothiomyces</taxon>
    </lineage>
</organism>
<name>A0AAD5YAH5_9FUNG</name>
<dbReference type="EMBL" id="JADGKB010000008">
    <property type="protein sequence ID" value="KAJ3260975.1"/>
    <property type="molecule type" value="Genomic_DNA"/>
</dbReference>
<sequence length="188" mass="20608">MKVLCLHGSSSNKDKIIPYLLPIAKELKTQGLSLHTVDAPFCIANENTPERKLSWLPQASFDLEPAYNRVAKVWDSSYAGILAFSMGSFVAATVSSRLNPLPRFIIVIGGLSPVFVNPEDLPLDLFCSFKNPSLNVVGNGDKTNNAEHNKQVALKMNSTLLEFDGGHVIPNDAETVLKIAEWVKSLQE</sequence>
<dbReference type="GO" id="GO:0005634">
    <property type="term" value="C:nucleus"/>
    <property type="evidence" value="ECO:0007669"/>
    <property type="project" value="TreeGrafter"/>
</dbReference>